<protein>
    <recommendedName>
        <fullName evidence="4">UDP-3-O-acyl-N-acetylglucosamine deacetylase</fullName>
        <ecNumber evidence="4">3.5.1.108</ecNumber>
    </recommendedName>
</protein>
<dbReference type="InterPro" id="IPR015870">
    <property type="entry name" value="UDP-acyl_N-AcGlcN_deAcase_N"/>
</dbReference>
<keyword evidence="10" id="KW-0443">Lipid metabolism</keyword>
<evidence type="ECO:0000256" key="3">
    <source>
        <dbReference type="ARBA" id="ARBA00005002"/>
    </source>
</evidence>
<accession>A0A8J7P9C3</accession>
<dbReference type="UniPathway" id="UPA00359">
    <property type="reaction ID" value="UER00478"/>
</dbReference>
<evidence type="ECO:0000256" key="1">
    <source>
        <dbReference type="ARBA" id="ARBA00001947"/>
    </source>
</evidence>
<proteinExistence type="predicted"/>
<dbReference type="EMBL" id="JAFLCK010000004">
    <property type="protein sequence ID" value="MBN8659662.1"/>
    <property type="molecule type" value="Genomic_DNA"/>
</dbReference>
<dbReference type="SUPFAM" id="SSF54211">
    <property type="entry name" value="Ribosomal protein S5 domain 2-like"/>
    <property type="match status" value="2"/>
</dbReference>
<comment type="pathway">
    <text evidence="3">Glycolipid biosynthesis; lipid IV(A) biosynthesis; lipid IV(A) from (3R)-3-hydroxytetradecanoyl-[acyl-carrier-protein] and UDP-N-acetyl-alpha-D-glucosamine: step 2/6.</text>
</comment>
<gene>
    <name evidence="12" type="ORF">J0M35_04820</name>
</gene>
<evidence type="ECO:0000313" key="13">
    <source>
        <dbReference type="Proteomes" id="UP000664277"/>
    </source>
</evidence>
<dbReference type="AlphaFoldDB" id="A0A8J7P9C3"/>
<keyword evidence="5" id="KW-0444">Lipid biosynthesis</keyword>
<dbReference type="InterPro" id="IPR004463">
    <property type="entry name" value="UDP-acyl_GlcNac_deAcase"/>
</dbReference>
<evidence type="ECO:0000256" key="5">
    <source>
        <dbReference type="ARBA" id="ARBA00022516"/>
    </source>
</evidence>
<dbReference type="EC" id="3.5.1.108" evidence="4"/>
<evidence type="ECO:0000313" key="12">
    <source>
        <dbReference type="EMBL" id="MBN8659662.1"/>
    </source>
</evidence>
<evidence type="ECO:0000256" key="2">
    <source>
        <dbReference type="ARBA" id="ARBA00002923"/>
    </source>
</evidence>
<evidence type="ECO:0000256" key="9">
    <source>
        <dbReference type="ARBA" id="ARBA00022833"/>
    </source>
</evidence>
<dbReference type="Gene3D" id="3.30.1700.10">
    <property type="entry name" value="lpxc deacetylase, domain 2"/>
    <property type="match status" value="1"/>
</dbReference>
<dbReference type="InterPro" id="IPR011334">
    <property type="entry name" value="UDP-acyl_GlcNac_deAcase_C"/>
</dbReference>
<dbReference type="Pfam" id="PF03331">
    <property type="entry name" value="LpxC"/>
    <property type="match status" value="1"/>
</dbReference>
<evidence type="ECO:0000256" key="4">
    <source>
        <dbReference type="ARBA" id="ARBA00012745"/>
    </source>
</evidence>
<keyword evidence="8" id="KW-0378">Hydrolase</keyword>
<organism evidence="12 13">
    <name type="scientific">Candidatus Obscuribacter phosphatis</name>
    <dbReference type="NCBI Taxonomy" id="1906157"/>
    <lineage>
        <taxon>Bacteria</taxon>
        <taxon>Bacillati</taxon>
        <taxon>Candidatus Melainabacteria</taxon>
        <taxon>Candidatus Obscuribacterales</taxon>
        <taxon>Candidatus Obscuribacteraceae</taxon>
        <taxon>Candidatus Obscuribacter</taxon>
    </lineage>
</organism>
<reference evidence="12" key="1">
    <citation type="submission" date="2021-02" db="EMBL/GenBank/DDBJ databases">
        <title>Genome-Resolved Metagenomics of a Microbial Community Performing Photosynthetic Biological Nutrient Removal.</title>
        <authorList>
            <person name="Mcdaniel E.A."/>
        </authorList>
    </citation>
    <scope>NUCLEOTIDE SEQUENCE</scope>
    <source>
        <strain evidence="12">UWPOB_OBS1</strain>
    </source>
</reference>
<dbReference type="PANTHER" id="PTHR33694">
    <property type="entry name" value="UDP-3-O-ACYL-N-ACETYLGLUCOSAMINE DEACETYLASE 1, MITOCHONDRIAL-RELATED"/>
    <property type="match status" value="1"/>
</dbReference>
<comment type="cofactor">
    <cofactor evidence="1">
        <name>Zn(2+)</name>
        <dbReference type="ChEBI" id="CHEBI:29105"/>
    </cofactor>
</comment>
<comment type="catalytic activity">
    <reaction evidence="11">
        <text>a UDP-3-O-[(3R)-3-hydroxyacyl]-N-acetyl-alpha-D-glucosamine + H2O = a UDP-3-O-[(3R)-3-hydroxyacyl]-alpha-D-glucosamine + acetate</text>
        <dbReference type="Rhea" id="RHEA:67816"/>
        <dbReference type="ChEBI" id="CHEBI:15377"/>
        <dbReference type="ChEBI" id="CHEBI:30089"/>
        <dbReference type="ChEBI" id="CHEBI:137740"/>
        <dbReference type="ChEBI" id="CHEBI:173225"/>
        <dbReference type="EC" id="3.5.1.108"/>
    </reaction>
</comment>
<name>A0A8J7P9C3_9BACT</name>
<keyword evidence="6" id="KW-0441">Lipid A biosynthesis</keyword>
<comment type="function">
    <text evidence="2">Catalyzes the hydrolysis of UDP-3-O-myristoyl-N-acetylglucosamine to form UDP-3-O-myristoylglucosamine and acetate, the committed step in lipid A biosynthesis.</text>
</comment>
<keyword evidence="7" id="KW-0479">Metal-binding</keyword>
<evidence type="ECO:0000256" key="6">
    <source>
        <dbReference type="ARBA" id="ARBA00022556"/>
    </source>
</evidence>
<dbReference type="GO" id="GO:0016020">
    <property type="term" value="C:membrane"/>
    <property type="evidence" value="ECO:0007669"/>
    <property type="project" value="GOC"/>
</dbReference>
<dbReference type="Proteomes" id="UP000664277">
    <property type="component" value="Unassembled WGS sequence"/>
</dbReference>
<comment type="caution">
    <text evidence="12">The sequence shown here is derived from an EMBL/GenBank/DDBJ whole genome shotgun (WGS) entry which is preliminary data.</text>
</comment>
<dbReference type="GO" id="GO:0046872">
    <property type="term" value="F:metal ion binding"/>
    <property type="evidence" value="ECO:0007669"/>
    <property type="project" value="UniProtKB-KW"/>
</dbReference>
<dbReference type="GO" id="GO:0009245">
    <property type="term" value="P:lipid A biosynthetic process"/>
    <property type="evidence" value="ECO:0007669"/>
    <property type="project" value="UniProtKB-KW"/>
</dbReference>
<evidence type="ECO:0000256" key="11">
    <source>
        <dbReference type="ARBA" id="ARBA00024535"/>
    </source>
</evidence>
<evidence type="ECO:0000256" key="10">
    <source>
        <dbReference type="ARBA" id="ARBA00023098"/>
    </source>
</evidence>
<evidence type="ECO:0000256" key="8">
    <source>
        <dbReference type="ARBA" id="ARBA00022801"/>
    </source>
</evidence>
<dbReference type="InterPro" id="IPR020568">
    <property type="entry name" value="Ribosomal_Su5_D2-typ_SF"/>
</dbReference>
<evidence type="ECO:0000256" key="7">
    <source>
        <dbReference type="ARBA" id="ARBA00022723"/>
    </source>
</evidence>
<dbReference type="PANTHER" id="PTHR33694:SF1">
    <property type="entry name" value="UDP-3-O-ACYL-N-ACETYLGLUCOSAMINE DEACETYLASE 1, MITOCHONDRIAL-RELATED"/>
    <property type="match status" value="1"/>
</dbReference>
<dbReference type="Gene3D" id="3.30.230.20">
    <property type="entry name" value="lpxc deacetylase, domain 1"/>
    <property type="match status" value="1"/>
</dbReference>
<dbReference type="GO" id="GO:0103117">
    <property type="term" value="F:UDP-3-O-acyl-N-acetylglucosamine deacetylase activity"/>
    <property type="evidence" value="ECO:0007669"/>
    <property type="project" value="UniProtKB-EC"/>
</dbReference>
<sequence length="276" mass="30537">MAVAEDLRKKLDLGDRLASFEGPGLTSKQEVLVEIFGAAKGTGIVFLLPDGQGDVVKVPARADMVVNTLRNVVLGVDRIRLCIVEHFLCAAVLWGLDDAYVYVDGPEMPLGDGSSEFWIRLFEASGIARGAVSADLELKETITVERGDRSLIAIPAEKFSVTYLMDWKHPLIGQKWQSWDSSRDIKDIYENRTFGMLQEHKMLGLDKDVVSLTDDGFTMPLKHPDEPVRHKLLDLIGDLALVGVNPLRIKARFISIKGGHEMDVDIAGKLRKSLSI</sequence>
<keyword evidence="9" id="KW-0862">Zinc</keyword>